<dbReference type="InterPro" id="IPR047654">
    <property type="entry name" value="IS1634_transpos"/>
</dbReference>
<dbReference type="STRING" id="1048834.TC41_0415"/>
<dbReference type="GO" id="GO:0004803">
    <property type="term" value="F:transposase activity"/>
    <property type="evidence" value="ECO:0007669"/>
    <property type="project" value="InterPro"/>
</dbReference>
<dbReference type="EMBL" id="CP002902">
    <property type="protein sequence ID" value="AEJ42381.1"/>
    <property type="molecule type" value="Genomic_DNA"/>
</dbReference>
<gene>
    <name evidence="2" type="ordered locus">TC41_0415</name>
</gene>
<dbReference type="PANTHER" id="PTHR34614">
    <property type="match status" value="1"/>
</dbReference>
<reference evidence="3" key="2">
    <citation type="submission" date="2011-06" db="EMBL/GenBank/DDBJ databases">
        <title>The complete genome sequence of Alicyclobacillus acidocaldarius sp. Tc-4-1.</title>
        <authorList>
            <person name="Chen Y."/>
            <person name="He Y."/>
            <person name="Dong Z."/>
            <person name="Hu S."/>
        </authorList>
    </citation>
    <scope>NUCLEOTIDE SEQUENCE [LARGE SCALE GENOMIC DNA]</scope>
    <source>
        <strain evidence="3">Tc-4-1</strain>
    </source>
</reference>
<dbReference type="NCBIfam" id="NF033559">
    <property type="entry name" value="transpos_IS1634"/>
    <property type="match status" value="1"/>
</dbReference>
<dbReference type="HOGENOM" id="CLU_022426_7_0_9"/>
<dbReference type="AlphaFoldDB" id="F8IL01"/>
<organism evidence="2 3">
    <name type="scientific">Alicyclobacillus acidocaldarius (strain Tc-4-1)</name>
    <name type="common">Bacillus acidocaldarius</name>
    <dbReference type="NCBI Taxonomy" id="1048834"/>
    <lineage>
        <taxon>Bacteria</taxon>
        <taxon>Bacillati</taxon>
        <taxon>Bacillota</taxon>
        <taxon>Bacilli</taxon>
        <taxon>Bacillales</taxon>
        <taxon>Alicyclobacillaceae</taxon>
        <taxon>Alicyclobacillus</taxon>
    </lineage>
</organism>
<dbReference type="OrthoDB" id="9767746at2"/>
<name>F8IL01_ALIAT</name>
<dbReference type="InterPro" id="IPR012337">
    <property type="entry name" value="RNaseH-like_sf"/>
</dbReference>
<dbReference type="GO" id="GO:0006313">
    <property type="term" value="P:DNA transposition"/>
    <property type="evidence" value="ECO:0007669"/>
    <property type="project" value="InterPro"/>
</dbReference>
<sequence>MKTKSNAMHVAITKREYKGKTYTSVLLRQTYRENGKVKHRTLANLSALPPEIIDLIRRALKGEKFMSASDAFKITSSKAHGSVFAVLSTLRQTGLDKVLGGDERWRSIVLGMIVARLVKPGSKRFTAAYWQETTLGSLLSLPESVSPNALYDAMDTLLKRQAAIEKKLAKKHLEDGALVLYDLSSSYLEGSHCPLAEFGYSRDKKRGKKQFTYGLLTNKEGCPVAIEVFPGNRTDAKTLEDQITRLREQYGFRRVVLVGDRGMITKTRIADLKEIGYDWITALRASDIQHLYEDGCFQLSLFDQQDIVEIEHPDYPDERLGVCRNPLMTEERRRNREQLLAITEANLEKIRQRVEAGRLVSADKIGLAVGKVIAKNKMEKHFILEIADGVFNYARDEERIQKEALLDGIYVVRASVPNEKMAMTEVIETYKGLQEVEQAFRNMKSMQLELRPVFHRLEDRVRAHVFLCMLAYYVQWHMMKKLRPLREEDENEYGSFKLVMERLDSIQQNTVEFAGQVFQQLTEPNEQQRKILDALGVKLK</sequence>
<accession>F8IL01</accession>
<protein>
    <submittedName>
        <fullName evidence="2">Transposase, IS4 family protein</fullName>
    </submittedName>
</protein>
<feature type="domain" description="Transposase IS4-like" evidence="1">
    <location>
        <begin position="202"/>
        <end position="472"/>
    </location>
</feature>
<reference evidence="2 3" key="1">
    <citation type="journal article" date="2011" name="J. Bacteriol.">
        <title>Complete Genome Sequence of Alicyclobacillus acidocaldarius Strain Tc-4-1.</title>
        <authorList>
            <person name="Chen Y."/>
            <person name="He Y."/>
            <person name="Zhang B."/>
            <person name="Yang J."/>
            <person name="Li W."/>
            <person name="Dong Z."/>
            <person name="Hu S."/>
        </authorList>
    </citation>
    <scope>NUCLEOTIDE SEQUENCE [LARGE SCALE GENOMIC DNA]</scope>
    <source>
        <strain evidence="2 3">Tc-4-1</strain>
    </source>
</reference>
<dbReference type="PANTHER" id="PTHR34614:SF2">
    <property type="entry name" value="TRANSPOSASE IS4-LIKE DOMAIN-CONTAINING PROTEIN"/>
    <property type="match status" value="1"/>
</dbReference>
<dbReference type="InterPro" id="IPR002559">
    <property type="entry name" value="Transposase_11"/>
</dbReference>
<dbReference type="KEGG" id="aad:TC41_0415"/>
<proteinExistence type="predicted"/>
<dbReference type="eggNOG" id="COG5421">
    <property type="taxonomic scope" value="Bacteria"/>
</dbReference>
<dbReference type="PATRIC" id="fig|1048834.4.peg.386"/>
<evidence type="ECO:0000313" key="3">
    <source>
        <dbReference type="Proteomes" id="UP000000292"/>
    </source>
</evidence>
<evidence type="ECO:0000259" key="1">
    <source>
        <dbReference type="Pfam" id="PF01609"/>
    </source>
</evidence>
<dbReference type="SUPFAM" id="SSF53098">
    <property type="entry name" value="Ribonuclease H-like"/>
    <property type="match status" value="1"/>
</dbReference>
<dbReference type="Pfam" id="PF01609">
    <property type="entry name" value="DDE_Tnp_1"/>
    <property type="match status" value="1"/>
</dbReference>
<dbReference type="RefSeq" id="WP_014463291.1">
    <property type="nucleotide sequence ID" value="NC_017167.1"/>
</dbReference>
<evidence type="ECO:0000313" key="2">
    <source>
        <dbReference type="EMBL" id="AEJ42381.1"/>
    </source>
</evidence>
<dbReference type="Proteomes" id="UP000000292">
    <property type="component" value="Chromosome"/>
</dbReference>
<dbReference type="GO" id="GO:0003677">
    <property type="term" value="F:DNA binding"/>
    <property type="evidence" value="ECO:0007669"/>
    <property type="project" value="InterPro"/>
</dbReference>